<dbReference type="GO" id="GO:0009294">
    <property type="term" value="P:DNA-mediated transformation"/>
    <property type="evidence" value="ECO:0007669"/>
    <property type="project" value="InterPro"/>
</dbReference>
<dbReference type="PANTHER" id="PTHR43022">
    <property type="entry name" value="PROTEIN SMF"/>
    <property type="match status" value="1"/>
</dbReference>
<dbReference type="InterPro" id="IPR057666">
    <property type="entry name" value="DrpA_SLOG"/>
</dbReference>
<accession>A0A7S6WMQ5</accession>
<gene>
    <name evidence="3" type="primary">dprA</name>
    <name evidence="3" type="ORF">IFE08_08605</name>
</gene>
<name>A0A7S6WMQ5_9SPIR</name>
<dbReference type="AlphaFoldDB" id="A0A7S6WMQ5"/>
<dbReference type="PANTHER" id="PTHR43022:SF1">
    <property type="entry name" value="PROTEIN SMF"/>
    <property type="match status" value="1"/>
</dbReference>
<proteinExistence type="inferred from homology"/>
<dbReference type="EMBL" id="CP061839">
    <property type="protein sequence ID" value="QOW59922.1"/>
    <property type="molecule type" value="Genomic_DNA"/>
</dbReference>
<protein>
    <submittedName>
        <fullName evidence="3">DNA-protecting protein DprA</fullName>
    </submittedName>
</protein>
<organism evidence="3 4">
    <name type="scientific">Treponema pedis</name>
    <dbReference type="NCBI Taxonomy" id="409322"/>
    <lineage>
        <taxon>Bacteria</taxon>
        <taxon>Pseudomonadati</taxon>
        <taxon>Spirochaetota</taxon>
        <taxon>Spirochaetia</taxon>
        <taxon>Spirochaetales</taxon>
        <taxon>Treponemataceae</taxon>
        <taxon>Treponema</taxon>
    </lineage>
</organism>
<dbReference type="Proteomes" id="UP000593915">
    <property type="component" value="Chromosome"/>
</dbReference>
<dbReference type="Gene3D" id="3.40.50.450">
    <property type="match status" value="1"/>
</dbReference>
<dbReference type="InterPro" id="IPR003488">
    <property type="entry name" value="DprA"/>
</dbReference>
<evidence type="ECO:0000313" key="4">
    <source>
        <dbReference type="Proteomes" id="UP000593915"/>
    </source>
</evidence>
<comment type="similarity">
    <text evidence="1">Belongs to the DprA/Smf family.</text>
</comment>
<dbReference type="NCBIfam" id="TIGR00732">
    <property type="entry name" value="dprA"/>
    <property type="match status" value="1"/>
</dbReference>
<evidence type="ECO:0000256" key="1">
    <source>
        <dbReference type="ARBA" id="ARBA00006525"/>
    </source>
</evidence>
<feature type="domain" description="Smf/DprA SLOG" evidence="2">
    <location>
        <begin position="82"/>
        <end position="293"/>
    </location>
</feature>
<evidence type="ECO:0000259" key="2">
    <source>
        <dbReference type="Pfam" id="PF02481"/>
    </source>
</evidence>
<dbReference type="SUPFAM" id="SSF102405">
    <property type="entry name" value="MCP/YpsA-like"/>
    <property type="match status" value="1"/>
</dbReference>
<sequence>MKISDKEILNIALSQCSFLRGREKLLLSEKLDGIEEFSLLSIKDISELIGRRVNPKKFEPELIQRYSEKAVKIMEMYGISSVSFNEKDFPPLLREIPDAPFMIFYRGTLPNPELPAIAMVGTRRPTGEGIQEALSLGREFAELGIPVVSGLAYGIDTYSHRGCFEAEVKRVSAVAVLACGPEGIYPKSNKKLAAKILEEGGCILSEYTPGTEPLAFRFPERNRIISGLSRSVLIVEAPKKSGALITGEFALEQGRDVYVCKTLLNSIQNEGCVNLAEQGALAITSAKDILNDWKYSLNENNRQVSLFTDLKL</sequence>
<dbReference type="Pfam" id="PF02481">
    <property type="entry name" value="DNA_processg_A"/>
    <property type="match status" value="1"/>
</dbReference>
<reference evidence="3 4" key="1">
    <citation type="submission" date="2020-09" db="EMBL/GenBank/DDBJ databases">
        <title>Characterization of Treponema spp. from bovine digital dermatitis in Korea.</title>
        <authorList>
            <person name="Espiritu H.M."/>
            <person name="Cho Y.I."/>
            <person name="Mamuad L."/>
        </authorList>
    </citation>
    <scope>NUCLEOTIDE SEQUENCE [LARGE SCALE GENOMIC DNA]</scope>
    <source>
        <strain evidence="3 4">KS1</strain>
    </source>
</reference>
<dbReference type="RefSeq" id="WP_194075550.1">
    <property type="nucleotide sequence ID" value="NZ_CP045670.1"/>
</dbReference>
<evidence type="ECO:0000313" key="3">
    <source>
        <dbReference type="EMBL" id="QOW59922.1"/>
    </source>
</evidence>